<accession>A0A1L4D0X0</accession>
<gene>
    <name evidence="1" type="ORF">AXG55_07915</name>
</gene>
<evidence type="ECO:0000313" key="1">
    <source>
        <dbReference type="EMBL" id="APJ03834.1"/>
    </source>
</evidence>
<protein>
    <submittedName>
        <fullName evidence="1">Uncharacterized protein</fullName>
    </submittedName>
</protein>
<dbReference type="PROSITE" id="PS51257">
    <property type="entry name" value="PROKAR_LIPOPROTEIN"/>
    <property type="match status" value="1"/>
</dbReference>
<dbReference type="AlphaFoldDB" id="A0A1L4D0X0"/>
<sequence>MYKIKHFIFKIIILIFCILLLSCRRISTQQASFSVNEPTFNGAKYSSYAGFTKIQIPIQITNSSGYNYQGTLQTGANSIQIPNGTVTIKVGFLAQGYNSSSSSACKSSNDSDNNEDQSALYTEFNGNFSIDDNTNSININFPNPFSVINFDHFGFIIYTPSGLPAVNANVTFFDPISGSPLLDPCTNTPFSSYTDSQGRLAQDIPIYNSSKLFGFIVTLSDGTVQKFLPTLPRGATNAQFYKMNMSDGTLASMNDQSDSFLGDGNTIAYRRDTLHKNPRFPDFSNYTLNYPDYSSGKMNLYPNNSSAQQYDLINSRKLIFYCQVYNYTGPVPSPPYPICKRDISNILTYPLAITANGSYVINSYITDTEGYNASDKSPSNPATITFSVPLSPP</sequence>
<organism evidence="1 2">
    <name type="scientific">Silvanigrella aquatica</name>
    <dbReference type="NCBI Taxonomy" id="1915309"/>
    <lineage>
        <taxon>Bacteria</taxon>
        <taxon>Pseudomonadati</taxon>
        <taxon>Bdellovibrionota</taxon>
        <taxon>Oligoflexia</taxon>
        <taxon>Silvanigrellales</taxon>
        <taxon>Silvanigrellaceae</taxon>
        <taxon>Silvanigrella</taxon>
    </lineage>
</organism>
<keyword evidence="2" id="KW-1185">Reference proteome</keyword>
<dbReference type="Proteomes" id="UP000184731">
    <property type="component" value="Chromosome"/>
</dbReference>
<dbReference type="RefSeq" id="WP_148697577.1">
    <property type="nucleotide sequence ID" value="NZ_CP017834.1"/>
</dbReference>
<evidence type="ECO:0000313" key="2">
    <source>
        <dbReference type="Proteomes" id="UP000184731"/>
    </source>
</evidence>
<dbReference type="EMBL" id="CP017834">
    <property type="protein sequence ID" value="APJ03834.1"/>
    <property type="molecule type" value="Genomic_DNA"/>
</dbReference>
<name>A0A1L4D0X0_9BACT</name>
<dbReference type="KEGG" id="saqi:AXG55_07915"/>
<dbReference type="OrthoDB" id="5293537at2"/>
<reference evidence="1 2" key="1">
    <citation type="submission" date="2016-10" db="EMBL/GenBank/DDBJ databases">
        <title>Silvanigrella aquatica sp. nov., isolated from a freshwater lake located in the Black Forest, Germany, description of Silvanigrellaceae fam. nov., Silvanigrellales ord. nov., reclassification of the order Bdellovibrionales in the class Oligoflexia, reclassification of the families Bacteriovoracaceae and Halobacteriovoraceae in the new order Bacteriovoracales ord. nov., and reclassification of the family Pseudobacteriovoracaceae in the order Oligoflexiales.</title>
        <authorList>
            <person name="Hahn M.W."/>
            <person name="Schmidt J."/>
            <person name="Koll U."/>
            <person name="Rohde M."/>
            <person name="Verbag S."/>
            <person name="Pitt A."/>
            <person name="Nakai R."/>
            <person name="Naganuma T."/>
            <person name="Lang E."/>
        </authorList>
    </citation>
    <scope>NUCLEOTIDE SEQUENCE [LARGE SCALE GENOMIC DNA]</scope>
    <source>
        <strain evidence="1 2">MWH-Nonnen-W8red</strain>
    </source>
</reference>
<proteinExistence type="predicted"/>